<organism evidence="2 3">
    <name type="scientific">Streptomyces fumanus</name>
    <dbReference type="NCBI Taxonomy" id="67302"/>
    <lineage>
        <taxon>Bacteria</taxon>
        <taxon>Bacillati</taxon>
        <taxon>Actinomycetota</taxon>
        <taxon>Actinomycetes</taxon>
        <taxon>Kitasatosporales</taxon>
        <taxon>Streptomycetaceae</taxon>
        <taxon>Streptomyces</taxon>
    </lineage>
</organism>
<evidence type="ECO:0000313" key="3">
    <source>
        <dbReference type="Proteomes" id="UP000630718"/>
    </source>
</evidence>
<feature type="compositionally biased region" description="Basic and acidic residues" evidence="1">
    <location>
        <begin position="17"/>
        <end position="37"/>
    </location>
</feature>
<evidence type="ECO:0000313" key="2">
    <source>
        <dbReference type="EMBL" id="GHF28094.1"/>
    </source>
</evidence>
<dbReference type="Proteomes" id="UP000630718">
    <property type="component" value="Unassembled WGS sequence"/>
</dbReference>
<reference evidence="2" key="2">
    <citation type="submission" date="2020-09" db="EMBL/GenBank/DDBJ databases">
        <authorList>
            <person name="Sun Q."/>
            <person name="Ohkuma M."/>
        </authorList>
    </citation>
    <scope>NUCLEOTIDE SEQUENCE</scope>
    <source>
        <strain evidence="2">JCM 4477</strain>
    </source>
</reference>
<feature type="compositionally biased region" description="Pro residues" evidence="1">
    <location>
        <begin position="54"/>
        <end position="63"/>
    </location>
</feature>
<gene>
    <name evidence="2" type="ORF">GCM10018772_62220</name>
</gene>
<comment type="caution">
    <text evidence="2">The sequence shown here is derived from an EMBL/GenBank/DDBJ whole genome shotgun (WGS) entry which is preliminary data.</text>
</comment>
<accession>A0A919AXN9</accession>
<name>A0A919AXN9_9ACTN</name>
<keyword evidence="3" id="KW-1185">Reference proteome</keyword>
<proteinExistence type="predicted"/>
<evidence type="ECO:0000256" key="1">
    <source>
        <dbReference type="SAM" id="MobiDB-lite"/>
    </source>
</evidence>
<reference evidence="2" key="1">
    <citation type="journal article" date="2014" name="Int. J. Syst. Evol. Microbiol.">
        <title>Complete genome sequence of Corynebacterium casei LMG S-19264T (=DSM 44701T), isolated from a smear-ripened cheese.</title>
        <authorList>
            <consortium name="US DOE Joint Genome Institute (JGI-PGF)"/>
            <person name="Walter F."/>
            <person name="Albersmeier A."/>
            <person name="Kalinowski J."/>
            <person name="Ruckert C."/>
        </authorList>
    </citation>
    <scope>NUCLEOTIDE SEQUENCE</scope>
    <source>
        <strain evidence="2">JCM 4477</strain>
    </source>
</reference>
<dbReference type="EMBL" id="BNBI01000017">
    <property type="protein sequence ID" value="GHF28094.1"/>
    <property type="molecule type" value="Genomic_DNA"/>
</dbReference>
<feature type="region of interest" description="Disordered" evidence="1">
    <location>
        <begin position="1"/>
        <end position="63"/>
    </location>
</feature>
<feature type="compositionally biased region" description="Pro residues" evidence="1">
    <location>
        <begin position="1"/>
        <end position="16"/>
    </location>
</feature>
<sequence length="130" mass="13405">MRPTPRSSPPAQPGPESPDRYWPRTDTDREPFARHGDACPALAKGPPTVTGGPLPCPTTPGQPAPPRTALLAAAALLLAPSAQAAGLAYAGMYPAASACDAAGKDYVVRGLTAGYFCDVTPYASRLSIWS</sequence>
<protein>
    <submittedName>
        <fullName evidence="2">Uncharacterized protein</fullName>
    </submittedName>
</protein>
<dbReference type="AlphaFoldDB" id="A0A919AXN9"/>